<protein>
    <recommendedName>
        <fullName evidence="5">Flagellar hook-basal body complex protein FliE</fullName>
    </recommendedName>
</protein>
<evidence type="ECO:0000256" key="1">
    <source>
        <dbReference type="ARBA" id="ARBA00004117"/>
    </source>
</evidence>
<comment type="subcellular location">
    <subcellularLocation>
        <location evidence="1">Bacterial flagellum basal body</location>
    </subcellularLocation>
</comment>
<dbReference type="Pfam" id="PF02049">
    <property type="entry name" value="FliE"/>
    <property type="match status" value="1"/>
</dbReference>
<evidence type="ECO:0000313" key="4">
    <source>
        <dbReference type="EMBL" id="KKK69388.1"/>
    </source>
</evidence>
<evidence type="ECO:0000256" key="3">
    <source>
        <dbReference type="SAM" id="MobiDB-lite"/>
    </source>
</evidence>
<feature type="compositionally biased region" description="Low complexity" evidence="3">
    <location>
        <begin position="17"/>
        <end position="29"/>
    </location>
</feature>
<dbReference type="GO" id="GO:0003774">
    <property type="term" value="F:cytoskeletal motor activity"/>
    <property type="evidence" value="ECO:0007669"/>
    <property type="project" value="InterPro"/>
</dbReference>
<gene>
    <name evidence="4" type="ORF">LCGC14_2934530</name>
</gene>
<dbReference type="AlphaFoldDB" id="A0A0F8XKG9"/>
<name>A0A0F8XKG9_9ZZZZ</name>
<accession>A0A0F8XKG9</accession>
<organism evidence="4">
    <name type="scientific">marine sediment metagenome</name>
    <dbReference type="NCBI Taxonomy" id="412755"/>
    <lineage>
        <taxon>unclassified sequences</taxon>
        <taxon>metagenomes</taxon>
        <taxon>ecological metagenomes</taxon>
    </lineage>
</organism>
<dbReference type="HAMAP" id="MF_00724">
    <property type="entry name" value="FliE"/>
    <property type="match status" value="1"/>
</dbReference>
<dbReference type="GO" id="GO:0009425">
    <property type="term" value="C:bacterial-type flagellum basal body"/>
    <property type="evidence" value="ECO:0007669"/>
    <property type="project" value="UniProtKB-SubCell"/>
</dbReference>
<keyword evidence="2" id="KW-0975">Bacterial flagellum</keyword>
<dbReference type="PRINTS" id="PR01006">
    <property type="entry name" value="FLGHOOKFLIE"/>
</dbReference>
<proteinExistence type="inferred from homology"/>
<comment type="caution">
    <text evidence="4">The sequence shown here is derived from an EMBL/GenBank/DDBJ whole genome shotgun (WGS) entry which is preliminary data.</text>
</comment>
<dbReference type="PANTHER" id="PTHR34653">
    <property type="match status" value="1"/>
</dbReference>
<evidence type="ECO:0000256" key="2">
    <source>
        <dbReference type="ARBA" id="ARBA00023143"/>
    </source>
</evidence>
<reference evidence="4" key="1">
    <citation type="journal article" date="2015" name="Nature">
        <title>Complex archaea that bridge the gap between prokaryotes and eukaryotes.</title>
        <authorList>
            <person name="Spang A."/>
            <person name="Saw J.H."/>
            <person name="Jorgensen S.L."/>
            <person name="Zaremba-Niedzwiedzka K."/>
            <person name="Martijn J."/>
            <person name="Lind A.E."/>
            <person name="van Eijk R."/>
            <person name="Schleper C."/>
            <person name="Guy L."/>
            <person name="Ettema T.J."/>
        </authorList>
    </citation>
    <scope>NUCLEOTIDE SEQUENCE</scope>
</reference>
<sequence length="103" mass="10716">MSGINPIQGPTPPISLPPAAGASKQGAAAPKGDFGKTFLSYINQVDGHQQGSGVAIQELLTGKNQDILSTVAAVAKADLSFKLLIGVRNKVIEAYKQTLNMQI</sequence>
<dbReference type="GO" id="GO:0071973">
    <property type="term" value="P:bacterial-type flagellum-dependent cell motility"/>
    <property type="evidence" value="ECO:0007669"/>
    <property type="project" value="InterPro"/>
</dbReference>
<dbReference type="EMBL" id="LAZR01058672">
    <property type="protein sequence ID" value="KKK69388.1"/>
    <property type="molecule type" value="Genomic_DNA"/>
</dbReference>
<evidence type="ECO:0008006" key="5">
    <source>
        <dbReference type="Google" id="ProtNLM"/>
    </source>
</evidence>
<feature type="region of interest" description="Disordered" evidence="3">
    <location>
        <begin position="1"/>
        <end position="29"/>
    </location>
</feature>
<dbReference type="InterPro" id="IPR001624">
    <property type="entry name" value="FliE"/>
</dbReference>
<dbReference type="PANTHER" id="PTHR34653:SF1">
    <property type="entry name" value="FLAGELLAR HOOK-BASAL BODY COMPLEX PROTEIN FLIE"/>
    <property type="match status" value="1"/>
</dbReference>
<dbReference type="GO" id="GO:0005198">
    <property type="term" value="F:structural molecule activity"/>
    <property type="evidence" value="ECO:0007669"/>
    <property type="project" value="InterPro"/>
</dbReference>